<dbReference type="SUPFAM" id="SSF56059">
    <property type="entry name" value="Glutathione synthetase ATP-binding domain-like"/>
    <property type="match status" value="1"/>
</dbReference>
<evidence type="ECO:0000256" key="1">
    <source>
        <dbReference type="ARBA" id="ARBA00001953"/>
    </source>
</evidence>
<dbReference type="InterPro" id="IPR050856">
    <property type="entry name" value="Biotin_carboxylase_complex"/>
</dbReference>
<dbReference type="Gene3D" id="2.40.50.100">
    <property type="match status" value="1"/>
</dbReference>
<dbReference type="PROSITE" id="PS00188">
    <property type="entry name" value="BIOTIN"/>
    <property type="match status" value="1"/>
</dbReference>
<evidence type="ECO:0000313" key="11">
    <source>
        <dbReference type="EMBL" id="GAA2149829.1"/>
    </source>
</evidence>
<keyword evidence="4 6" id="KW-0067">ATP-binding</keyword>
<dbReference type="InterPro" id="IPR016185">
    <property type="entry name" value="PreATP-grasp_dom_sf"/>
</dbReference>
<dbReference type="InterPro" id="IPR048429">
    <property type="entry name" value="MCC_alpha_BT"/>
</dbReference>
<dbReference type="InterPro" id="IPR000089">
    <property type="entry name" value="Biotin_lipoyl"/>
</dbReference>
<keyword evidence="5" id="KW-0092">Biotin</keyword>
<dbReference type="InterPro" id="IPR005482">
    <property type="entry name" value="Biotin_COase_C"/>
</dbReference>
<keyword evidence="2" id="KW-0436">Ligase</keyword>
<dbReference type="InterPro" id="IPR011053">
    <property type="entry name" value="Single_hybrid_motif"/>
</dbReference>
<dbReference type="Proteomes" id="UP001501771">
    <property type="component" value="Unassembled WGS sequence"/>
</dbReference>
<comment type="caution">
    <text evidence="11">The sequence shown here is derived from an EMBL/GenBank/DDBJ whole genome shotgun (WGS) entry which is preliminary data.</text>
</comment>
<name>A0ABN2ZXU8_9ACTN</name>
<evidence type="ECO:0000256" key="2">
    <source>
        <dbReference type="ARBA" id="ARBA00022598"/>
    </source>
</evidence>
<dbReference type="PROSITE" id="PS00867">
    <property type="entry name" value="CPSASE_2"/>
    <property type="match status" value="1"/>
</dbReference>
<dbReference type="EMBL" id="BAAAQR010000009">
    <property type="protein sequence ID" value="GAA2149829.1"/>
    <property type="molecule type" value="Genomic_DNA"/>
</dbReference>
<keyword evidence="12" id="KW-1185">Reference proteome</keyword>
<dbReference type="SMART" id="SM00878">
    <property type="entry name" value="Biotin_carb_C"/>
    <property type="match status" value="1"/>
</dbReference>
<evidence type="ECO:0000256" key="5">
    <source>
        <dbReference type="ARBA" id="ARBA00023267"/>
    </source>
</evidence>
<dbReference type="InterPro" id="IPR011764">
    <property type="entry name" value="Biotin_carboxylation_dom"/>
</dbReference>
<dbReference type="PROSITE" id="PS50975">
    <property type="entry name" value="ATP_GRASP"/>
    <property type="match status" value="1"/>
</dbReference>
<evidence type="ECO:0000313" key="12">
    <source>
        <dbReference type="Proteomes" id="UP001501771"/>
    </source>
</evidence>
<dbReference type="InterPro" id="IPR005481">
    <property type="entry name" value="BC-like_N"/>
</dbReference>
<dbReference type="RefSeq" id="WP_344153777.1">
    <property type="nucleotide sequence ID" value="NZ_BAAAQR010000009.1"/>
</dbReference>
<dbReference type="SUPFAM" id="SSF52440">
    <property type="entry name" value="PreATP-grasp domain"/>
    <property type="match status" value="1"/>
</dbReference>
<dbReference type="SUPFAM" id="SSF51230">
    <property type="entry name" value="Single hybrid motif"/>
    <property type="match status" value="1"/>
</dbReference>
<accession>A0ABN2ZXU8</accession>
<dbReference type="Pfam" id="PF00289">
    <property type="entry name" value="Biotin_carb_N"/>
    <property type="match status" value="1"/>
</dbReference>
<dbReference type="InterPro" id="IPR005479">
    <property type="entry name" value="CPAse_ATP-bd"/>
</dbReference>
<evidence type="ECO:0000259" key="8">
    <source>
        <dbReference type="PROSITE" id="PS50968"/>
    </source>
</evidence>
<evidence type="ECO:0000256" key="4">
    <source>
        <dbReference type="ARBA" id="ARBA00022840"/>
    </source>
</evidence>
<keyword evidence="3 6" id="KW-0547">Nucleotide-binding</keyword>
<feature type="domain" description="ATP-grasp" evidence="9">
    <location>
        <begin position="120"/>
        <end position="309"/>
    </location>
</feature>
<evidence type="ECO:0000256" key="3">
    <source>
        <dbReference type="ARBA" id="ARBA00022741"/>
    </source>
</evidence>
<dbReference type="PANTHER" id="PTHR18866:SF126">
    <property type="entry name" value="BIOTIN CARBOXYLASE"/>
    <property type="match status" value="1"/>
</dbReference>
<comment type="cofactor">
    <cofactor evidence="1">
        <name>biotin</name>
        <dbReference type="ChEBI" id="CHEBI:57586"/>
    </cofactor>
</comment>
<organism evidence="11 12">
    <name type="scientific">Nocardioides koreensis</name>
    <dbReference type="NCBI Taxonomy" id="433651"/>
    <lineage>
        <taxon>Bacteria</taxon>
        <taxon>Bacillati</taxon>
        <taxon>Actinomycetota</taxon>
        <taxon>Actinomycetes</taxon>
        <taxon>Propionibacteriales</taxon>
        <taxon>Nocardioidaceae</taxon>
        <taxon>Nocardioides</taxon>
    </lineage>
</organism>
<dbReference type="InterPro" id="IPR001882">
    <property type="entry name" value="Biotin_BS"/>
</dbReference>
<proteinExistence type="predicted"/>
<dbReference type="Pfam" id="PF00364">
    <property type="entry name" value="Biotin_lipoyl"/>
    <property type="match status" value="1"/>
</dbReference>
<dbReference type="PROSITE" id="PS50979">
    <property type="entry name" value="BC"/>
    <property type="match status" value="1"/>
</dbReference>
<feature type="region of interest" description="Disordered" evidence="7">
    <location>
        <begin position="652"/>
        <end position="681"/>
    </location>
</feature>
<sequence length="681" mass="71606">MINRLLVANRGEIARRVFATCRRLGIETVAVHSDADVGLPFVREADAAVRLPGTSPTETYLDAALVLEAARRTGADAIHPGYGFLSENAAFARAVLDAGLTWVGPAPESIEQMGSKVESKKLMEAAGVPVLGNLTPDTATEADLPLLVKASAGGGGRGMRVVRALADLPDEIDRAAAEAESAFGDGTVFVEPYVERGRHVEVQVVGDGEGQVLVLGERDCSLQRRHQKVVEESPAPELSAETAHALHEAARKAGEAIRYRGAGTVEFLYDPQTGRFWFLEMNTRLQVEHPVTELVHGVDLVEMQIQVAEGAGVPELASLAARAPGGHAIEVRLYAEDPARDWQPQSGTLTAFDVPGVSVEFAVLDRAGLGRAGLRLDAGFEAGSEVSTHYDAMLAKVIAWAPTRTQAARRLAGALAGARLHGPATNRDLLVSVLRDPAFLAGRVSTSFLVDRTFDQPGEGPSRAAATAAALALAERSRASRTVQRGIPVAWRNVLSQPQRIELEAPDGSRSTVEWLGGRDGYAVDDFVVVAVTADSVTLEADGVRTTYDVAVAGDAVDVDSPRGHVRLTRVPRFTDPADAVASGSLLAPMPGTVVTVAVEAGAHVEAGQPVLVLEAMKMQHTVSAPHAGVVTEIDVKPGDQVAAGEVMAVVSTGSTTEDSSTTRDSSTTEGGSTTDESEEA</sequence>
<dbReference type="SUPFAM" id="SSF51246">
    <property type="entry name" value="Rudiment single hybrid motif"/>
    <property type="match status" value="1"/>
</dbReference>
<dbReference type="InterPro" id="IPR011054">
    <property type="entry name" value="Rudment_hybrid_motif"/>
</dbReference>
<feature type="domain" description="Biotin carboxylation" evidence="10">
    <location>
        <begin position="1"/>
        <end position="454"/>
    </location>
</feature>
<dbReference type="Gene3D" id="3.30.470.20">
    <property type="entry name" value="ATP-grasp fold, B domain"/>
    <property type="match status" value="1"/>
</dbReference>
<dbReference type="Pfam" id="PF21139">
    <property type="entry name" value="BT_MCC_alpha"/>
    <property type="match status" value="1"/>
</dbReference>
<dbReference type="InterPro" id="IPR011761">
    <property type="entry name" value="ATP-grasp"/>
</dbReference>
<gene>
    <name evidence="11" type="ORF">GCM10009844_29940</name>
</gene>
<evidence type="ECO:0000259" key="9">
    <source>
        <dbReference type="PROSITE" id="PS50975"/>
    </source>
</evidence>
<evidence type="ECO:0000256" key="7">
    <source>
        <dbReference type="SAM" id="MobiDB-lite"/>
    </source>
</evidence>
<feature type="compositionally biased region" description="Low complexity" evidence="7">
    <location>
        <begin position="652"/>
        <end position="675"/>
    </location>
</feature>
<dbReference type="CDD" id="cd06850">
    <property type="entry name" value="biotinyl_domain"/>
    <property type="match status" value="1"/>
</dbReference>
<dbReference type="Pfam" id="PF02785">
    <property type="entry name" value="Biotin_carb_C"/>
    <property type="match status" value="1"/>
</dbReference>
<dbReference type="Pfam" id="PF02786">
    <property type="entry name" value="CPSase_L_D2"/>
    <property type="match status" value="1"/>
</dbReference>
<feature type="domain" description="Lipoyl-binding" evidence="8">
    <location>
        <begin position="577"/>
        <end position="652"/>
    </location>
</feature>
<dbReference type="PANTHER" id="PTHR18866">
    <property type="entry name" value="CARBOXYLASE:PYRUVATE/ACETYL-COA/PROPIONYL-COA CARBOXYLASE"/>
    <property type="match status" value="1"/>
</dbReference>
<reference evidence="11 12" key="1">
    <citation type="journal article" date="2019" name="Int. J. Syst. Evol. Microbiol.">
        <title>The Global Catalogue of Microorganisms (GCM) 10K type strain sequencing project: providing services to taxonomists for standard genome sequencing and annotation.</title>
        <authorList>
            <consortium name="The Broad Institute Genomics Platform"/>
            <consortium name="The Broad Institute Genome Sequencing Center for Infectious Disease"/>
            <person name="Wu L."/>
            <person name="Ma J."/>
        </authorList>
    </citation>
    <scope>NUCLEOTIDE SEQUENCE [LARGE SCALE GENOMIC DNA]</scope>
    <source>
        <strain evidence="11 12">JCM 16022</strain>
    </source>
</reference>
<evidence type="ECO:0000259" key="10">
    <source>
        <dbReference type="PROSITE" id="PS50979"/>
    </source>
</evidence>
<evidence type="ECO:0000256" key="6">
    <source>
        <dbReference type="PROSITE-ProRule" id="PRU00409"/>
    </source>
</evidence>
<protein>
    <submittedName>
        <fullName evidence="11">Biotin carboxylase N-terminal domain-containing protein</fullName>
    </submittedName>
</protein>
<dbReference type="PROSITE" id="PS50968">
    <property type="entry name" value="BIOTINYL_LIPOYL"/>
    <property type="match status" value="1"/>
</dbReference>